<dbReference type="EMBL" id="MPKA01000042">
    <property type="protein sequence ID" value="OLU47755.1"/>
    <property type="molecule type" value="Genomic_DNA"/>
</dbReference>
<keyword evidence="1" id="KW-1133">Transmembrane helix</keyword>
<evidence type="ECO:0000256" key="1">
    <source>
        <dbReference type="SAM" id="Phobius"/>
    </source>
</evidence>
<evidence type="ECO:0000313" key="3">
    <source>
        <dbReference type="Proteomes" id="UP000186705"/>
    </source>
</evidence>
<accession>A0A1U7NQ44</accession>
<evidence type="ECO:0008006" key="4">
    <source>
        <dbReference type="Google" id="ProtNLM"/>
    </source>
</evidence>
<sequence>MRKVKRKKRGPRRPLTFKRLVMITAILAISAILLFLYLNRPNEIDKLNTDYISTMNRNIVKEKVKTSYPNTFKAADYTVYGETLALYGDEYGSVELDPFLGKAVQLQNVETGEQYSFTFSGKGDAAIQLGELSEGIYDIYIYDQYTKKRIYFDAPIHSDEIVTMRRNGEVKTVTLEAEKDLFKNFNITLDKDYAYLVVKDTIPQKEIIDVLIDPSGNVLNEITGEIYEGALSDTINEKETSYTLALQMKEALEKYGLKVELTRDENGALSYYGKEGRVGKGYEKKAKLFIDLSMCDEESINRPFLKVSPWTNASFANQIVYFMEKDGVEFDYPYSSSDLLNSGVIFDSLLTNDQYELTNYSIDPALRESGGKATYAGQLNELGNQRYANAYGMNAVVLVYANIQNQDSINYFKQNKDLIVRSFVQGIASYYDLKEEQDETATQ</sequence>
<dbReference type="RefSeq" id="WP_143356724.1">
    <property type="nucleotide sequence ID" value="NZ_JBGNFS010000017.1"/>
</dbReference>
<comment type="caution">
    <text evidence="2">The sequence shown here is derived from an EMBL/GenBank/DDBJ whole genome shotgun (WGS) entry which is preliminary data.</text>
</comment>
<dbReference type="GeneID" id="78274602"/>
<dbReference type="Proteomes" id="UP000186705">
    <property type="component" value="Unassembled WGS sequence"/>
</dbReference>
<proteinExistence type="predicted"/>
<name>A0A1U7NQ44_9FIRM</name>
<keyword evidence="1" id="KW-0472">Membrane</keyword>
<dbReference type="SUPFAM" id="SSF53187">
    <property type="entry name" value="Zn-dependent exopeptidases"/>
    <property type="match status" value="1"/>
</dbReference>
<gene>
    <name evidence="2" type="ORF">BO225_01400</name>
</gene>
<protein>
    <recommendedName>
        <fullName evidence="4">MurNAc-LAA domain-containing protein</fullName>
    </recommendedName>
</protein>
<dbReference type="OrthoDB" id="1769210at2"/>
<keyword evidence="3" id="KW-1185">Reference proteome</keyword>
<dbReference type="Gene3D" id="3.40.630.40">
    <property type="entry name" value="Zn-dependent exopeptidases"/>
    <property type="match status" value="1"/>
</dbReference>
<reference evidence="2 3" key="1">
    <citation type="submission" date="2016-11" db="EMBL/GenBank/DDBJ databases">
        <title>Description of two novel members of the family Erysipelotrichaceae: Ileibacterium lipovorans gen. nov., sp. nov. and Dubosiella newyorkensis, gen. nov., sp. nov.</title>
        <authorList>
            <person name="Cox L.M."/>
            <person name="Sohn J."/>
            <person name="Tyrrell K.L."/>
            <person name="Citron D.M."/>
            <person name="Lawson P.A."/>
            <person name="Patel N.B."/>
            <person name="Iizumi T."/>
            <person name="Perez-Perez G.I."/>
            <person name="Goldstein E.J."/>
            <person name="Blaser M.J."/>
        </authorList>
    </citation>
    <scope>NUCLEOTIDE SEQUENCE [LARGE SCALE GENOMIC DNA]</scope>
    <source>
        <strain evidence="2 3">NYU-BL-A4</strain>
    </source>
</reference>
<keyword evidence="1" id="KW-0812">Transmembrane</keyword>
<organism evidence="2 3">
    <name type="scientific">Dubosiella newyorkensis</name>
    <dbReference type="NCBI Taxonomy" id="1862672"/>
    <lineage>
        <taxon>Bacteria</taxon>
        <taxon>Bacillati</taxon>
        <taxon>Bacillota</taxon>
        <taxon>Erysipelotrichia</taxon>
        <taxon>Erysipelotrichales</taxon>
        <taxon>Erysipelotrichaceae</taxon>
        <taxon>Dubosiella</taxon>
    </lineage>
</organism>
<feature type="transmembrane region" description="Helical" evidence="1">
    <location>
        <begin position="20"/>
        <end position="38"/>
    </location>
</feature>
<dbReference type="STRING" id="1862672.BO225_01400"/>
<dbReference type="AlphaFoldDB" id="A0A1U7NQ44"/>
<evidence type="ECO:0000313" key="2">
    <source>
        <dbReference type="EMBL" id="OLU47755.1"/>
    </source>
</evidence>